<dbReference type="AlphaFoldDB" id="A0A0D0BMR8"/>
<dbReference type="PANTHER" id="PTHR43092">
    <property type="entry name" value="L-CYSTEINE DESULFHYDRASE"/>
    <property type="match status" value="1"/>
</dbReference>
<dbReference type="InterPro" id="IPR015424">
    <property type="entry name" value="PyrdxlP-dep_Trfase"/>
</dbReference>
<gene>
    <name evidence="3" type="ORF">GYMLUDRAFT_209003</name>
</gene>
<dbReference type="Gene3D" id="3.40.640.10">
    <property type="entry name" value="Type I PLP-dependent aspartate aminotransferase-like (Major domain)"/>
    <property type="match status" value="1"/>
</dbReference>
<protein>
    <recommendedName>
        <fullName evidence="2">Aminotransferase class V domain-containing protein</fullName>
    </recommendedName>
</protein>
<dbReference type="HOGENOM" id="CLU_003433_3_0_1"/>
<dbReference type="PANTHER" id="PTHR43092:SF2">
    <property type="entry name" value="HERCYNYLCYSTEINE SULFOXIDE LYASE"/>
    <property type="match status" value="1"/>
</dbReference>
<dbReference type="Gene3D" id="3.90.1150.10">
    <property type="entry name" value="Aspartate Aminotransferase, domain 1"/>
    <property type="match status" value="1"/>
</dbReference>
<dbReference type="InterPro" id="IPR015421">
    <property type="entry name" value="PyrdxlP-dep_Trfase_major"/>
</dbReference>
<dbReference type="Proteomes" id="UP000053593">
    <property type="component" value="Unassembled WGS sequence"/>
</dbReference>
<evidence type="ECO:0000313" key="4">
    <source>
        <dbReference type="Proteomes" id="UP000053593"/>
    </source>
</evidence>
<dbReference type="Pfam" id="PF00266">
    <property type="entry name" value="Aminotran_5"/>
    <property type="match status" value="1"/>
</dbReference>
<dbReference type="InterPro" id="IPR015422">
    <property type="entry name" value="PyrdxlP-dep_Trfase_small"/>
</dbReference>
<evidence type="ECO:0000259" key="2">
    <source>
        <dbReference type="Pfam" id="PF00266"/>
    </source>
</evidence>
<dbReference type="SUPFAM" id="SSF53383">
    <property type="entry name" value="PLP-dependent transferases"/>
    <property type="match status" value="1"/>
</dbReference>
<dbReference type="OrthoDB" id="5978656at2759"/>
<reference evidence="3 4" key="1">
    <citation type="submission" date="2014-04" db="EMBL/GenBank/DDBJ databases">
        <title>Evolutionary Origins and Diversification of the Mycorrhizal Mutualists.</title>
        <authorList>
            <consortium name="DOE Joint Genome Institute"/>
            <consortium name="Mycorrhizal Genomics Consortium"/>
            <person name="Kohler A."/>
            <person name="Kuo A."/>
            <person name="Nagy L.G."/>
            <person name="Floudas D."/>
            <person name="Copeland A."/>
            <person name="Barry K.W."/>
            <person name="Cichocki N."/>
            <person name="Veneault-Fourrey C."/>
            <person name="LaButti K."/>
            <person name="Lindquist E.A."/>
            <person name="Lipzen A."/>
            <person name="Lundell T."/>
            <person name="Morin E."/>
            <person name="Murat C."/>
            <person name="Riley R."/>
            <person name="Ohm R."/>
            <person name="Sun H."/>
            <person name="Tunlid A."/>
            <person name="Henrissat B."/>
            <person name="Grigoriev I.V."/>
            <person name="Hibbett D.S."/>
            <person name="Martin F."/>
        </authorList>
    </citation>
    <scope>NUCLEOTIDE SEQUENCE [LARGE SCALE GENOMIC DNA]</scope>
    <source>
        <strain evidence="3 4">FD-317 M1</strain>
    </source>
</reference>
<evidence type="ECO:0000256" key="1">
    <source>
        <dbReference type="ARBA" id="ARBA00022898"/>
    </source>
</evidence>
<sequence length="419" mass="46859">MSSILSAHTEPSNPFGHGLRDKFCLDDDYINLNCGSFGCLPLAVRDEYVRRFSELEGNPDRFMRGSLRTEKAEICSKLADFLGAEPESCVLVPNVAHGINTVLRNFPWKTGDVLIMASTTYFIVARTVHALRHLPHHPTIEEFPLTFPTSHSEILERFRQYLRSSKSCNGTTFALFDTIVSTPGIVMPWKEMVSICKAEGVRSLVDAAHSIGHETNINLSEISPDFWVTSCSKWLYVKRGCSLLYVAPRNQSMIKHDLTPSMLIPDGKYSRFQSEFFWSGSMDALTAMTVKPALKFRQSLGGEQQIVDYCHNLAVQGGRVLAQTLGTEMMCSTGENPLELIGCMVNVALPSSKNATVTPQELFECESQLLEGKVYAQLFILNNCYWVRVSAQVFNQIEDFEKLGLRLLQICSDTMGAPK</sequence>
<organism evidence="3 4">
    <name type="scientific">Collybiopsis luxurians FD-317 M1</name>
    <dbReference type="NCBI Taxonomy" id="944289"/>
    <lineage>
        <taxon>Eukaryota</taxon>
        <taxon>Fungi</taxon>
        <taxon>Dikarya</taxon>
        <taxon>Basidiomycota</taxon>
        <taxon>Agaricomycotina</taxon>
        <taxon>Agaricomycetes</taxon>
        <taxon>Agaricomycetidae</taxon>
        <taxon>Agaricales</taxon>
        <taxon>Marasmiineae</taxon>
        <taxon>Omphalotaceae</taxon>
        <taxon>Collybiopsis</taxon>
        <taxon>Collybiopsis luxurians</taxon>
    </lineage>
</organism>
<keyword evidence="1" id="KW-0663">Pyridoxal phosphate</keyword>
<dbReference type="EMBL" id="KN834884">
    <property type="protein sequence ID" value="KIK50789.1"/>
    <property type="molecule type" value="Genomic_DNA"/>
</dbReference>
<proteinExistence type="predicted"/>
<dbReference type="InterPro" id="IPR000192">
    <property type="entry name" value="Aminotrans_V_dom"/>
</dbReference>
<feature type="domain" description="Aminotransferase class V" evidence="2">
    <location>
        <begin position="42"/>
        <end position="338"/>
    </location>
</feature>
<accession>A0A0D0BMR8</accession>
<keyword evidence="4" id="KW-1185">Reference proteome</keyword>
<name>A0A0D0BMR8_9AGAR</name>
<evidence type="ECO:0000313" key="3">
    <source>
        <dbReference type="EMBL" id="KIK50789.1"/>
    </source>
</evidence>